<proteinExistence type="predicted"/>
<dbReference type="HOGENOM" id="CLU_2422354_0_0_9"/>
<dbReference type="PATRIC" id="fig|1169311.3.peg.1366"/>
<protein>
    <submittedName>
        <fullName evidence="1">Uncharacterized protein</fullName>
    </submittedName>
</protein>
<dbReference type="Proteomes" id="UP000013638">
    <property type="component" value="Unassembled WGS sequence"/>
</dbReference>
<dbReference type="AlphaFoldDB" id="R3KL51"/>
<name>R3KL51_ENTFL</name>
<dbReference type="EMBL" id="ASDZ01000017">
    <property type="protein sequence ID" value="EOK14166.1"/>
    <property type="molecule type" value="Genomic_DNA"/>
</dbReference>
<evidence type="ECO:0000313" key="2">
    <source>
        <dbReference type="Proteomes" id="UP000013638"/>
    </source>
</evidence>
<evidence type="ECO:0000313" key="1">
    <source>
        <dbReference type="EMBL" id="EOK14166.1"/>
    </source>
</evidence>
<sequence length="91" mass="10550">MADSMQQDIDKLHKQIQKLNEFDRQTKNLFATSLEEMQLAMQGILVLNETTVKSNGLYTLPSGVDKSYFTEIKKDTKNEVTDKQLHTNRSW</sequence>
<gene>
    <name evidence="1" type="ORF">WOU_01396</name>
</gene>
<accession>R3KL51</accession>
<dbReference type="RefSeq" id="WP_010828800.1">
    <property type="nucleotide sequence ID" value="NZ_KB944862.1"/>
</dbReference>
<reference evidence="1 2" key="1">
    <citation type="submission" date="2013-02" db="EMBL/GenBank/DDBJ databases">
        <title>The Genome Sequence of Enterococcus faecalis ATCC_6055.</title>
        <authorList>
            <consortium name="The Broad Institute Genome Sequencing Platform"/>
            <consortium name="The Broad Institute Genome Sequencing Center for Infectious Disease"/>
            <person name="Earl A.M."/>
            <person name="Gilmore M.S."/>
            <person name="Lebreton F."/>
            <person name="Walker B."/>
            <person name="Young S.K."/>
            <person name="Zeng Q."/>
            <person name="Gargeya S."/>
            <person name="Fitzgerald M."/>
            <person name="Haas B."/>
            <person name="Abouelleil A."/>
            <person name="Alvarado L."/>
            <person name="Arachchi H.M."/>
            <person name="Berlin A.M."/>
            <person name="Chapman S.B."/>
            <person name="Dewar J."/>
            <person name="Goldberg J."/>
            <person name="Griggs A."/>
            <person name="Gujja S."/>
            <person name="Hansen M."/>
            <person name="Howarth C."/>
            <person name="Imamovic A."/>
            <person name="Larimer J."/>
            <person name="McCowan C."/>
            <person name="Murphy C."/>
            <person name="Neiman D."/>
            <person name="Pearson M."/>
            <person name="Priest M."/>
            <person name="Roberts A."/>
            <person name="Saif S."/>
            <person name="Shea T."/>
            <person name="Sisk P."/>
            <person name="Sykes S."/>
            <person name="Wortman J."/>
            <person name="Nusbaum C."/>
            <person name="Birren B."/>
        </authorList>
    </citation>
    <scope>NUCLEOTIDE SEQUENCE [LARGE SCALE GENOMIC DNA]</scope>
    <source>
        <strain evidence="1 2">ATCC 6055</strain>
    </source>
</reference>
<comment type="caution">
    <text evidence="1">The sequence shown here is derived from an EMBL/GenBank/DDBJ whole genome shotgun (WGS) entry which is preliminary data.</text>
</comment>
<organism evidence="1 2">
    <name type="scientific">Enterococcus faecalis ATCC 6055</name>
    <dbReference type="NCBI Taxonomy" id="1169311"/>
    <lineage>
        <taxon>Bacteria</taxon>
        <taxon>Bacillati</taxon>
        <taxon>Bacillota</taxon>
        <taxon>Bacilli</taxon>
        <taxon>Lactobacillales</taxon>
        <taxon>Enterococcaceae</taxon>
        <taxon>Enterococcus</taxon>
    </lineage>
</organism>